<comment type="pathway">
    <text evidence="6">Carbohydrate degradation; 2-deoxy-D-ribose 1-phosphate degradation; D-glyceraldehyde 3-phosphate and acetaldehyde from 2-deoxy-alpha-D-ribose 1-phosphate: step 1/2.</text>
</comment>
<dbReference type="HAMAP" id="MF_00740">
    <property type="entry name" value="Phosphopentomut"/>
    <property type="match status" value="1"/>
</dbReference>
<dbReference type="PIRSF" id="PIRSF001491">
    <property type="entry name" value="Ppentomutase"/>
    <property type="match status" value="1"/>
</dbReference>
<dbReference type="Proteomes" id="UP000220102">
    <property type="component" value="Unassembled WGS sequence"/>
</dbReference>
<dbReference type="OrthoDB" id="9777768at2"/>
<feature type="binding site" evidence="6">
    <location>
        <position position="289"/>
    </location>
    <ligand>
        <name>Mn(2+)</name>
        <dbReference type="ChEBI" id="CHEBI:29035"/>
        <label>2</label>
    </ligand>
</feature>
<evidence type="ECO:0000256" key="2">
    <source>
        <dbReference type="ARBA" id="ARBA00022490"/>
    </source>
</evidence>
<dbReference type="GO" id="GO:0006018">
    <property type="term" value="P:2-deoxyribose 1-phosphate catabolic process"/>
    <property type="evidence" value="ECO:0007669"/>
    <property type="project" value="UniProtKB-UniRule"/>
</dbReference>
<sequence>MMPLFVSIVLDGVGVGAQPDADAYGDVGSNTLGHVCAAQQPDLPNLQRLGLGNIAELENVEPTDEPEALFGRMREVSAGKDSTTGHWELAGLRLDAPFPTYPDGFPDEVIDTFLEATGWDGVLGNRAASGTKIVQELGTKHRETGYPIVYTSADSVFQIAAHKDVIPLDRLYELCRIAREDVCVGDHAVGRVIARPFVGTEGEYTRISSERKDFSRRPDAPPVQDVLQENGVRTVSVGKIYDLFARTGFDTSIKTKSNADGIRSTIDQIEAYAADPSPTFVWTNLVDFDQEYGHRNNPKGFADALETFDAALPDIRAALPDDAHLVITADHGNDPTTASTDHSREYVPLLYVAPRGPASGERDLGLRPSFNDHAATIADVLGVDFETEGTSFAVVNQAATP</sequence>
<keyword evidence="4 6" id="KW-0464">Manganese</keyword>
<dbReference type="InterPro" id="IPR010045">
    <property type="entry name" value="DeoB"/>
</dbReference>
<evidence type="ECO:0000256" key="7">
    <source>
        <dbReference type="NCBIfam" id="TIGR01696"/>
    </source>
</evidence>
<feature type="binding site" evidence="6">
    <location>
        <position position="330"/>
    </location>
    <ligand>
        <name>Mn(2+)</name>
        <dbReference type="ChEBI" id="CHEBI:29035"/>
        <label>1</label>
    </ligand>
</feature>
<keyword evidence="2 6" id="KW-0963">Cytoplasm</keyword>
<evidence type="ECO:0000256" key="4">
    <source>
        <dbReference type="ARBA" id="ARBA00023211"/>
    </source>
</evidence>
<dbReference type="GO" id="GO:0043094">
    <property type="term" value="P:metabolic compound salvage"/>
    <property type="evidence" value="ECO:0007669"/>
    <property type="project" value="UniProtKB-UniRule"/>
</dbReference>
<comment type="catalytic activity">
    <reaction evidence="6">
        <text>alpha-D-ribose 1-phosphate = D-ribose 5-phosphate</text>
        <dbReference type="Rhea" id="RHEA:18793"/>
        <dbReference type="ChEBI" id="CHEBI:57720"/>
        <dbReference type="ChEBI" id="CHEBI:78346"/>
        <dbReference type="EC" id="5.4.2.7"/>
    </reaction>
</comment>
<comment type="similarity">
    <text evidence="1 6">Belongs to the phosphopentomutase family.</text>
</comment>
<dbReference type="Gene3D" id="3.30.70.1250">
    <property type="entry name" value="Phosphopentomutase"/>
    <property type="match status" value="1"/>
</dbReference>
<dbReference type="SUPFAM" id="SSF53649">
    <property type="entry name" value="Alkaline phosphatase-like"/>
    <property type="match status" value="1"/>
</dbReference>
<comment type="catalytic activity">
    <reaction evidence="6">
        <text>2-deoxy-alpha-D-ribose 1-phosphate = 2-deoxy-D-ribose 5-phosphate</text>
        <dbReference type="Rhea" id="RHEA:27658"/>
        <dbReference type="ChEBI" id="CHEBI:57259"/>
        <dbReference type="ChEBI" id="CHEBI:62877"/>
        <dbReference type="EC" id="5.4.2.7"/>
    </reaction>
</comment>
<dbReference type="UniPathway" id="UPA00087">
    <property type="reaction ID" value="UER00173"/>
</dbReference>
<feature type="binding site" evidence="6">
    <location>
        <position position="342"/>
    </location>
    <ligand>
        <name>Mn(2+)</name>
        <dbReference type="ChEBI" id="CHEBI:29035"/>
        <label>2</label>
    </ligand>
</feature>
<keyword evidence="5 6" id="KW-0413">Isomerase</keyword>
<dbReference type="GO" id="GO:0030145">
    <property type="term" value="F:manganese ion binding"/>
    <property type="evidence" value="ECO:0007669"/>
    <property type="project" value="UniProtKB-UniRule"/>
</dbReference>
<dbReference type="InterPro" id="IPR017850">
    <property type="entry name" value="Alkaline_phosphatase_core_sf"/>
</dbReference>
<evidence type="ECO:0000256" key="6">
    <source>
        <dbReference type="HAMAP-Rule" id="MF_00740"/>
    </source>
</evidence>
<dbReference type="EC" id="5.4.2.7" evidence="6 7"/>
<evidence type="ECO:0000256" key="5">
    <source>
        <dbReference type="ARBA" id="ARBA00023235"/>
    </source>
</evidence>
<dbReference type="PANTHER" id="PTHR21110:SF0">
    <property type="entry name" value="PHOSPHOPENTOMUTASE"/>
    <property type="match status" value="1"/>
</dbReference>
<evidence type="ECO:0000256" key="1">
    <source>
        <dbReference type="ARBA" id="ARBA00010373"/>
    </source>
</evidence>
<evidence type="ECO:0000259" key="8">
    <source>
        <dbReference type="Pfam" id="PF01676"/>
    </source>
</evidence>
<dbReference type="FunFam" id="3.30.70.1250:FF:000001">
    <property type="entry name" value="Phosphopentomutase"/>
    <property type="match status" value="1"/>
</dbReference>
<comment type="function">
    <text evidence="6">Isomerase that catalyzes the conversion of deoxy-ribose 1-phosphate (dRib-1-P) and ribose 1-phosphate (Rib-1-P) to deoxy-ribose 5-phosphate (dRib-5-P) and ribose 5-phosphate (Rib-5-P), respectively.</text>
</comment>
<dbReference type="GO" id="GO:0008973">
    <property type="term" value="F:phosphopentomutase activity"/>
    <property type="evidence" value="ECO:0007669"/>
    <property type="project" value="UniProtKB-UniRule"/>
</dbReference>
<evidence type="ECO:0000313" key="10">
    <source>
        <dbReference type="Proteomes" id="UP000220102"/>
    </source>
</evidence>
<dbReference type="NCBIfam" id="TIGR01696">
    <property type="entry name" value="deoB"/>
    <property type="match status" value="1"/>
</dbReference>
<feature type="domain" description="Metalloenzyme" evidence="8">
    <location>
        <begin position="7"/>
        <end position="384"/>
    </location>
</feature>
<name>A0A2A8CZK1_9BACT</name>
<dbReference type="PANTHER" id="PTHR21110">
    <property type="entry name" value="PHOSPHOPENTOMUTASE"/>
    <property type="match status" value="1"/>
</dbReference>
<feature type="binding site" evidence="6">
    <location>
        <position position="331"/>
    </location>
    <ligand>
        <name>Mn(2+)</name>
        <dbReference type="ChEBI" id="CHEBI:29035"/>
        <label>1</label>
    </ligand>
</feature>
<dbReference type="SUPFAM" id="SSF143856">
    <property type="entry name" value="DeoB insert domain-like"/>
    <property type="match status" value="1"/>
</dbReference>
<dbReference type="AlphaFoldDB" id="A0A2A8CZK1"/>
<keyword evidence="3 6" id="KW-0479">Metal-binding</keyword>
<organism evidence="9 10">
    <name type="scientific">Longibacter salinarum</name>
    <dbReference type="NCBI Taxonomy" id="1850348"/>
    <lineage>
        <taxon>Bacteria</taxon>
        <taxon>Pseudomonadati</taxon>
        <taxon>Rhodothermota</taxon>
        <taxon>Rhodothermia</taxon>
        <taxon>Rhodothermales</taxon>
        <taxon>Salisaetaceae</taxon>
        <taxon>Longibacter</taxon>
    </lineage>
</organism>
<dbReference type="GO" id="GO:0006015">
    <property type="term" value="P:5-phosphoribose 1-diphosphate biosynthetic process"/>
    <property type="evidence" value="ECO:0007669"/>
    <property type="project" value="UniProtKB-UniPathway"/>
</dbReference>
<gene>
    <name evidence="6" type="primary">deoB</name>
    <name evidence="9" type="ORF">CRI94_07410</name>
</gene>
<dbReference type="InterPro" id="IPR006124">
    <property type="entry name" value="Metalloenzyme"/>
</dbReference>
<dbReference type="GO" id="GO:0005829">
    <property type="term" value="C:cytosol"/>
    <property type="evidence" value="ECO:0007669"/>
    <property type="project" value="TreeGrafter"/>
</dbReference>
<comment type="caution">
    <text evidence="9">The sequence shown here is derived from an EMBL/GenBank/DDBJ whole genome shotgun (WGS) entry which is preliminary data.</text>
</comment>
<dbReference type="Gene3D" id="3.40.720.10">
    <property type="entry name" value="Alkaline Phosphatase, subunit A"/>
    <property type="match status" value="1"/>
</dbReference>
<comment type="subcellular location">
    <subcellularLocation>
        <location evidence="6">Cytoplasm</location>
    </subcellularLocation>
</comment>
<accession>A0A2A8CZK1</accession>
<reference evidence="9 10" key="1">
    <citation type="submission" date="2017-10" db="EMBL/GenBank/DDBJ databases">
        <title>Draft genome of Longibacter Salinarum.</title>
        <authorList>
            <person name="Goh K.M."/>
            <person name="Shamsir M.S."/>
            <person name="Lim S.W."/>
        </authorList>
    </citation>
    <scope>NUCLEOTIDE SEQUENCE [LARGE SCALE GENOMIC DNA]</scope>
    <source>
        <strain evidence="9 10">KCTC 52045</strain>
    </source>
</reference>
<dbReference type="GO" id="GO:0009117">
    <property type="term" value="P:nucleotide metabolic process"/>
    <property type="evidence" value="ECO:0007669"/>
    <property type="project" value="UniProtKB-UniRule"/>
</dbReference>
<proteinExistence type="inferred from homology"/>
<protein>
    <recommendedName>
        <fullName evidence="6 7">Phosphopentomutase</fullName>
        <ecNumber evidence="6 7">5.4.2.7</ecNumber>
    </recommendedName>
    <alternativeName>
        <fullName evidence="6">Phosphodeoxyribomutase</fullName>
    </alternativeName>
</protein>
<dbReference type="NCBIfam" id="NF003766">
    <property type="entry name" value="PRK05362.1"/>
    <property type="match status" value="1"/>
</dbReference>
<dbReference type="CDD" id="cd16009">
    <property type="entry name" value="PPM"/>
    <property type="match status" value="1"/>
</dbReference>
<comment type="cofactor">
    <cofactor evidence="6">
        <name>Mn(2+)</name>
        <dbReference type="ChEBI" id="CHEBI:29035"/>
    </cofactor>
    <text evidence="6">Binds 2 manganese ions.</text>
</comment>
<dbReference type="Pfam" id="PF01676">
    <property type="entry name" value="Metalloenzyme"/>
    <property type="match status" value="1"/>
</dbReference>
<feature type="binding site" evidence="6">
    <location>
        <position position="11"/>
    </location>
    <ligand>
        <name>Mn(2+)</name>
        <dbReference type="ChEBI" id="CHEBI:29035"/>
        <label>1</label>
    </ligand>
</feature>
<keyword evidence="10" id="KW-1185">Reference proteome</keyword>
<evidence type="ECO:0000313" key="9">
    <source>
        <dbReference type="EMBL" id="PEN14086.1"/>
    </source>
</evidence>
<evidence type="ECO:0000256" key="3">
    <source>
        <dbReference type="ARBA" id="ARBA00022723"/>
    </source>
</evidence>
<dbReference type="EMBL" id="PDEQ01000003">
    <property type="protein sequence ID" value="PEN14086.1"/>
    <property type="molecule type" value="Genomic_DNA"/>
</dbReference>
<feature type="binding site" evidence="6">
    <location>
        <position position="294"/>
    </location>
    <ligand>
        <name>Mn(2+)</name>
        <dbReference type="ChEBI" id="CHEBI:29035"/>
        <label>2</label>
    </ligand>
</feature>
<dbReference type="GO" id="GO:0000287">
    <property type="term" value="F:magnesium ion binding"/>
    <property type="evidence" value="ECO:0007669"/>
    <property type="project" value="UniProtKB-UniRule"/>
</dbReference>
<dbReference type="InterPro" id="IPR024052">
    <property type="entry name" value="Phosphopentomutase_DeoB_cap_sf"/>
</dbReference>